<sequence>MKKLLSLIFIFSTFHLLAQKSLLLLKTGSSIKPDIEKVARDYYDHFDNIKGEKISESESTIEYQSKIIPAGSLESTITQIKSLHNVYSWQTTLLKTDDYEKAVEKYKQIFHQLNGSNFKIQENQSWKFEGLYDTPDDARSFASSILEPNVSDKVFQRLKIEIALNYNMPNWTVKVMVYEKENDADIRPSEKTGSF</sequence>
<accession>A0A5J5IP92</accession>
<dbReference type="EMBL" id="VYQF01000001">
    <property type="protein sequence ID" value="KAA9041827.1"/>
    <property type="molecule type" value="Genomic_DNA"/>
</dbReference>
<keyword evidence="2" id="KW-1185">Reference proteome</keyword>
<comment type="caution">
    <text evidence="1">The sequence shown here is derived from an EMBL/GenBank/DDBJ whole genome shotgun (WGS) entry which is preliminary data.</text>
</comment>
<proteinExistence type="predicted"/>
<evidence type="ECO:0000313" key="2">
    <source>
        <dbReference type="Proteomes" id="UP000326903"/>
    </source>
</evidence>
<gene>
    <name evidence="1" type="ORF">FW778_07370</name>
</gene>
<organism evidence="1 2">
    <name type="scientific">Ginsengibacter hankyongi</name>
    <dbReference type="NCBI Taxonomy" id="2607284"/>
    <lineage>
        <taxon>Bacteria</taxon>
        <taxon>Pseudomonadati</taxon>
        <taxon>Bacteroidota</taxon>
        <taxon>Chitinophagia</taxon>
        <taxon>Chitinophagales</taxon>
        <taxon>Chitinophagaceae</taxon>
        <taxon>Ginsengibacter</taxon>
    </lineage>
</organism>
<dbReference type="Proteomes" id="UP000326903">
    <property type="component" value="Unassembled WGS sequence"/>
</dbReference>
<evidence type="ECO:0000313" key="1">
    <source>
        <dbReference type="EMBL" id="KAA9041827.1"/>
    </source>
</evidence>
<protein>
    <submittedName>
        <fullName evidence="1">Uncharacterized protein</fullName>
    </submittedName>
</protein>
<reference evidence="1 2" key="1">
    <citation type="submission" date="2019-09" db="EMBL/GenBank/DDBJ databases">
        <title>Draft genome sequence of Ginsengibacter sp. BR5-29.</title>
        <authorList>
            <person name="Im W.-T."/>
        </authorList>
    </citation>
    <scope>NUCLEOTIDE SEQUENCE [LARGE SCALE GENOMIC DNA]</scope>
    <source>
        <strain evidence="1 2">BR5-29</strain>
    </source>
</reference>
<dbReference type="RefSeq" id="WP_150413956.1">
    <property type="nucleotide sequence ID" value="NZ_VYQF01000001.1"/>
</dbReference>
<name>A0A5J5IP92_9BACT</name>
<dbReference type="AlphaFoldDB" id="A0A5J5IP92"/>